<feature type="chain" id="PRO_5012109875" description="Copper-binding protein" evidence="1">
    <location>
        <begin position="23"/>
        <end position="169"/>
    </location>
</feature>
<dbReference type="SUPFAM" id="SSF110087">
    <property type="entry name" value="DR1885-like metal-binding protein"/>
    <property type="match status" value="1"/>
</dbReference>
<proteinExistence type="predicted"/>
<gene>
    <name evidence="2" type="ORF">CK240_03795</name>
</gene>
<dbReference type="RefSeq" id="WP_095638997.1">
    <property type="nucleotide sequence ID" value="NZ_NSJZ01000002.1"/>
</dbReference>
<comment type="caution">
    <text evidence="2">The sequence shown here is derived from an EMBL/GenBank/DDBJ whole genome shotgun (WGS) entry which is preliminary data.</text>
</comment>
<dbReference type="OrthoDB" id="9796962at2"/>
<dbReference type="InterPro" id="IPR007410">
    <property type="entry name" value="LpqE-like"/>
</dbReference>
<dbReference type="AlphaFoldDB" id="A0A2A2GN94"/>
<dbReference type="InterPro" id="IPR058248">
    <property type="entry name" value="Lxx211020-like"/>
</dbReference>
<dbReference type="Proteomes" id="UP000218023">
    <property type="component" value="Unassembled WGS sequence"/>
</dbReference>
<dbReference type="InterPro" id="IPR036182">
    <property type="entry name" value="PCuAC_sf"/>
</dbReference>
<name>A0A2A2GN94_9RHOB</name>
<dbReference type="Gene3D" id="2.60.40.1890">
    <property type="entry name" value="PCu(A)C copper chaperone"/>
    <property type="match status" value="1"/>
</dbReference>
<evidence type="ECO:0000313" key="2">
    <source>
        <dbReference type="EMBL" id="PAU98315.1"/>
    </source>
</evidence>
<protein>
    <recommendedName>
        <fullName evidence="4">Copper-binding protein</fullName>
    </recommendedName>
</protein>
<dbReference type="EMBL" id="NSJZ01000002">
    <property type="protein sequence ID" value="PAU98315.1"/>
    <property type="molecule type" value="Genomic_DNA"/>
</dbReference>
<organism evidence="2 3">
    <name type="scientific">Paracoccus salipaludis</name>
    <dbReference type="NCBI Taxonomy" id="2032623"/>
    <lineage>
        <taxon>Bacteria</taxon>
        <taxon>Pseudomonadati</taxon>
        <taxon>Pseudomonadota</taxon>
        <taxon>Alphaproteobacteria</taxon>
        <taxon>Rhodobacterales</taxon>
        <taxon>Paracoccaceae</taxon>
        <taxon>Paracoccus</taxon>
    </lineage>
</organism>
<evidence type="ECO:0008006" key="4">
    <source>
        <dbReference type="Google" id="ProtNLM"/>
    </source>
</evidence>
<sequence>MNPTLILAAAMAVLSLAAPARADHDHDHGVTAGDLTVTGAYARSTNPKAGAAFMTIENKGSADCVLTAVSAPDLTDRAELHTHREENGVMSMVPIDSVTVPAGGTHALERGGDHVMLMDTRTALAEGDEVALTLDFGPCGKVPVMMKVDNKAGMPGAHGHGAGHGAPAN</sequence>
<dbReference type="PANTHER" id="PTHR36302">
    <property type="entry name" value="BLR7088 PROTEIN"/>
    <property type="match status" value="1"/>
</dbReference>
<evidence type="ECO:0000256" key="1">
    <source>
        <dbReference type="SAM" id="SignalP"/>
    </source>
</evidence>
<accession>A0A2A2GN94</accession>
<evidence type="ECO:0000313" key="3">
    <source>
        <dbReference type="Proteomes" id="UP000218023"/>
    </source>
</evidence>
<feature type="signal peptide" evidence="1">
    <location>
        <begin position="1"/>
        <end position="22"/>
    </location>
</feature>
<keyword evidence="1" id="KW-0732">Signal</keyword>
<keyword evidence="3" id="KW-1185">Reference proteome</keyword>
<dbReference type="PANTHER" id="PTHR36302:SF1">
    <property type="entry name" value="COPPER CHAPERONE PCU(A)C"/>
    <property type="match status" value="1"/>
</dbReference>
<reference evidence="2 3" key="1">
    <citation type="submission" date="2017-09" db="EMBL/GenBank/DDBJ databases">
        <title>Paracoccus alkalisoli sp. nov., isolated from saline alkaline soil.</title>
        <authorList>
            <person name="Dong X."/>
            <person name="Zhang G."/>
        </authorList>
    </citation>
    <scope>NUCLEOTIDE SEQUENCE [LARGE SCALE GENOMIC DNA]</scope>
    <source>
        <strain evidence="2 3">WN007</strain>
    </source>
</reference>
<dbReference type="Pfam" id="PF04314">
    <property type="entry name" value="PCuAC"/>
    <property type="match status" value="1"/>
</dbReference>